<name>A0ABS1H4E0_9BACL</name>
<protein>
    <submittedName>
        <fullName evidence="3">YqkE family protein</fullName>
    </submittedName>
</protein>
<dbReference type="Proteomes" id="UP000618943">
    <property type="component" value="Unassembled WGS sequence"/>
</dbReference>
<feature type="region of interest" description="Disordered" evidence="2">
    <location>
        <begin position="1"/>
        <end position="26"/>
    </location>
</feature>
<dbReference type="EMBL" id="JAEOAH010000005">
    <property type="protein sequence ID" value="MBK3494287.1"/>
    <property type="molecule type" value="Genomic_DNA"/>
</dbReference>
<keyword evidence="4" id="KW-1185">Reference proteome</keyword>
<dbReference type="InterPro" id="IPR024980">
    <property type="entry name" value="DUF3886"/>
</dbReference>
<proteinExistence type="predicted"/>
<accession>A0ABS1H4E0</accession>
<evidence type="ECO:0000313" key="4">
    <source>
        <dbReference type="Proteomes" id="UP000618943"/>
    </source>
</evidence>
<dbReference type="Pfam" id="PF13025">
    <property type="entry name" value="DUF3886"/>
    <property type="match status" value="1"/>
</dbReference>
<organism evidence="3 4">
    <name type="scientific">Viridibacillus soli</name>
    <dbReference type="NCBI Taxonomy" id="2798301"/>
    <lineage>
        <taxon>Bacteria</taxon>
        <taxon>Bacillati</taxon>
        <taxon>Bacillota</taxon>
        <taxon>Bacilli</taxon>
        <taxon>Bacillales</taxon>
        <taxon>Caryophanaceae</taxon>
        <taxon>Viridibacillus</taxon>
    </lineage>
</organism>
<dbReference type="RefSeq" id="WP_200748244.1">
    <property type="nucleotide sequence ID" value="NZ_JAEOAH010000005.1"/>
</dbReference>
<evidence type="ECO:0000256" key="1">
    <source>
        <dbReference type="SAM" id="Coils"/>
    </source>
</evidence>
<evidence type="ECO:0000256" key="2">
    <source>
        <dbReference type="SAM" id="MobiDB-lite"/>
    </source>
</evidence>
<reference evidence="3 4" key="1">
    <citation type="submission" date="2020-12" db="EMBL/GenBank/DDBJ databases">
        <title>YIM B01967 draft genome.</title>
        <authorList>
            <person name="Yan X."/>
        </authorList>
    </citation>
    <scope>NUCLEOTIDE SEQUENCE [LARGE SCALE GENOMIC DNA]</scope>
    <source>
        <strain evidence="3 4">YIM B01967</strain>
    </source>
</reference>
<sequence length="87" mass="10132">MAKKKKQKRQQPSQQPSKDEALTLKDQLNGDVLEKLKLAKKELVVKEQAAQEEREAKLVFERKQREKNKSFEELLNEYGDKGSKFNG</sequence>
<keyword evidence="1" id="KW-0175">Coiled coil</keyword>
<gene>
    <name evidence="3" type="ORF">JFL43_05340</name>
</gene>
<comment type="caution">
    <text evidence="3">The sequence shown here is derived from an EMBL/GenBank/DDBJ whole genome shotgun (WGS) entry which is preliminary data.</text>
</comment>
<feature type="coiled-coil region" evidence="1">
    <location>
        <begin position="33"/>
        <end position="69"/>
    </location>
</feature>
<evidence type="ECO:0000313" key="3">
    <source>
        <dbReference type="EMBL" id="MBK3494287.1"/>
    </source>
</evidence>